<dbReference type="InterPro" id="IPR005302">
    <property type="entry name" value="MoCF_Sase_C"/>
</dbReference>
<dbReference type="Proteomes" id="UP000020766">
    <property type="component" value="Unassembled WGS sequence"/>
</dbReference>
<organism evidence="2 3">
    <name type="scientific">Comamonas aquatica DA1877</name>
    <dbReference type="NCBI Taxonomy" id="1457173"/>
    <lineage>
        <taxon>Bacteria</taxon>
        <taxon>Pseudomonadati</taxon>
        <taxon>Pseudomonadota</taxon>
        <taxon>Betaproteobacteria</taxon>
        <taxon>Burkholderiales</taxon>
        <taxon>Comamonadaceae</taxon>
        <taxon>Comamonas</taxon>
    </lineage>
</organism>
<dbReference type="PANTHER" id="PTHR36930:SF1">
    <property type="entry name" value="MOSC DOMAIN-CONTAINING PROTEIN"/>
    <property type="match status" value="1"/>
</dbReference>
<dbReference type="EMBL" id="JBOK01000034">
    <property type="protein sequence ID" value="EXU78575.1"/>
    <property type="molecule type" value="Genomic_DNA"/>
</dbReference>
<dbReference type="GO" id="GO:0030151">
    <property type="term" value="F:molybdenum ion binding"/>
    <property type="evidence" value="ECO:0007669"/>
    <property type="project" value="InterPro"/>
</dbReference>
<dbReference type="GO" id="GO:0003824">
    <property type="term" value="F:catalytic activity"/>
    <property type="evidence" value="ECO:0007669"/>
    <property type="project" value="InterPro"/>
</dbReference>
<accession>A0A014NXH1</accession>
<dbReference type="Pfam" id="PF03473">
    <property type="entry name" value="MOSC"/>
    <property type="match status" value="1"/>
</dbReference>
<dbReference type="GO" id="GO:0030170">
    <property type="term" value="F:pyridoxal phosphate binding"/>
    <property type="evidence" value="ECO:0007669"/>
    <property type="project" value="InterPro"/>
</dbReference>
<dbReference type="Gene3D" id="2.40.33.20">
    <property type="entry name" value="PK beta-barrel domain-like"/>
    <property type="match status" value="1"/>
</dbReference>
<dbReference type="GeneID" id="34231451"/>
<dbReference type="SUPFAM" id="SSF50800">
    <property type="entry name" value="PK beta-barrel domain-like"/>
    <property type="match status" value="1"/>
</dbReference>
<name>A0A014NXH1_9BURK</name>
<protein>
    <recommendedName>
        <fullName evidence="1">MOSC domain-containing protein</fullName>
    </recommendedName>
</protein>
<keyword evidence="3" id="KW-1185">Reference proteome</keyword>
<dbReference type="AlphaFoldDB" id="A0A014NXH1"/>
<dbReference type="PANTHER" id="PTHR36930">
    <property type="entry name" value="METAL-SULFUR CLUSTER BIOSYNTHESIS PROTEINS YUAD-RELATED"/>
    <property type="match status" value="1"/>
</dbReference>
<evidence type="ECO:0000259" key="1">
    <source>
        <dbReference type="PROSITE" id="PS51340"/>
    </source>
</evidence>
<gene>
    <name evidence="2" type="ORF">AX13_12160</name>
</gene>
<evidence type="ECO:0000313" key="3">
    <source>
        <dbReference type="Proteomes" id="UP000020766"/>
    </source>
</evidence>
<reference evidence="2 3" key="1">
    <citation type="submission" date="2014-01" db="EMBL/GenBank/DDBJ databases">
        <title>Interspecies Systems Biology Uncovers Metabolites Affecting C. elegans Gene Expression and Life History Traits.</title>
        <authorList>
            <person name="Watson E."/>
            <person name="Macneil L.T."/>
            <person name="Ritter A.D."/>
            <person name="Yilmaz L.S."/>
            <person name="Rosebrock A.P."/>
            <person name="Caudy A.A."/>
            <person name="Walhout A.J."/>
        </authorList>
    </citation>
    <scope>NUCLEOTIDE SEQUENCE [LARGE SCALE GENOMIC DNA]</scope>
    <source>
        <strain evidence="2 3">DA1877</strain>
    </source>
</reference>
<dbReference type="RefSeq" id="WP_034054001.1">
    <property type="nucleotide sequence ID" value="NZ_JBOK01000034.1"/>
</dbReference>
<dbReference type="PROSITE" id="PS51340">
    <property type="entry name" value="MOSC"/>
    <property type="match status" value="1"/>
</dbReference>
<feature type="domain" description="MOSC" evidence="1">
    <location>
        <begin position="32"/>
        <end position="172"/>
    </location>
</feature>
<evidence type="ECO:0000313" key="2">
    <source>
        <dbReference type="EMBL" id="EXU78575.1"/>
    </source>
</evidence>
<comment type="caution">
    <text evidence="2">The sequence shown here is derived from an EMBL/GenBank/DDBJ whole genome shotgun (WGS) entry which is preliminary data.</text>
</comment>
<dbReference type="InterPro" id="IPR011037">
    <property type="entry name" value="Pyrv_Knase-like_insert_dom_sf"/>
</dbReference>
<dbReference type="InterPro" id="IPR052716">
    <property type="entry name" value="MOSC_domain"/>
</dbReference>
<sequence>MGGTLRDLVRRFHGTGRLGAIVLRPDRLKDAVSVQEARAEPGLGLIGDHRSLRLRQSDAQRHRELSLIQAEHLSLLGVWTGQAPIAPERLRRNLVISGINIAAMHSPFREERFVWRIGGSVRIEITGPCPPCSRMEDELGEGGYAALRGHGGATARIVVGGVLRVGDTVNLDVESTVG</sequence>
<proteinExistence type="predicted"/>